<gene>
    <name evidence="1" type="ORF">CYPRO_2630</name>
</gene>
<evidence type="ECO:0000313" key="1">
    <source>
        <dbReference type="EMBL" id="AXJ01872.1"/>
    </source>
</evidence>
<proteinExistence type="predicted"/>
<accession>A0A345UN20</accession>
<protein>
    <recommendedName>
        <fullName evidence="3">Trypsin-like peptidase domain-containing protein</fullName>
    </recommendedName>
</protein>
<name>A0A345UN20_9BACT</name>
<evidence type="ECO:0000313" key="2">
    <source>
        <dbReference type="Proteomes" id="UP000254808"/>
    </source>
</evidence>
<dbReference type="AlphaFoldDB" id="A0A345UN20"/>
<dbReference type="Gene3D" id="2.40.10.10">
    <property type="entry name" value="Trypsin-like serine proteases"/>
    <property type="match status" value="2"/>
</dbReference>
<dbReference type="KEGG" id="cprv:CYPRO_2630"/>
<dbReference type="Proteomes" id="UP000254808">
    <property type="component" value="Chromosome"/>
</dbReference>
<dbReference type="RefSeq" id="WP_114985020.1">
    <property type="nucleotide sequence ID" value="NZ_CP027806.1"/>
</dbReference>
<reference evidence="1 2" key="1">
    <citation type="submission" date="2018-03" db="EMBL/GenBank/DDBJ databases">
        <title>Phenotypic and genomic properties of Cyclonatronum proteinivorum gen. nov., sp. nov., a haloalkaliphilic bacteroidete from soda lakes possessing Na+-translocating rhodopsin.</title>
        <authorList>
            <person name="Toshchakov S.V."/>
            <person name="Korzhenkov A."/>
            <person name="Samarov N.I."/>
            <person name="Kublanov I.V."/>
            <person name="Muntyan M.S."/>
            <person name="Sorokin D.Y."/>
        </authorList>
    </citation>
    <scope>NUCLEOTIDE SEQUENCE [LARGE SCALE GENOMIC DNA]</scope>
    <source>
        <strain evidence="1 2">Omega</strain>
    </source>
</reference>
<keyword evidence="2" id="KW-1185">Reference proteome</keyword>
<dbReference type="SUPFAM" id="SSF50494">
    <property type="entry name" value="Trypsin-like serine proteases"/>
    <property type="match status" value="1"/>
</dbReference>
<dbReference type="EMBL" id="CP027806">
    <property type="protein sequence ID" value="AXJ01872.1"/>
    <property type="molecule type" value="Genomic_DNA"/>
</dbReference>
<organism evidence="1 2">
    <name type="scientific">Cyclonatronum proteinivorum</name>
    <dbReference type="NCBI Taxonomy" id="1457365"/>
    <lineage>
        <taxon>Bacteria</taxon>
        <taxon>Pseudomonadati</taxon>
        <taxon>Balneolota</taxon>
        <taxon>Balneolia</taxon>
        <taxon>Balneolales</taxon>
        <taxon>Cyclonatronaceae</taxon>
        <taxon>Cyclonatronum</taxon>
    </lineage>
</organism>
<dbReference type="InterPro" id="IPR009003">
    <property type="entry name" value="Peptidase_S1_PA"/>
</dbReference>
<dbReference type="InterPro" id="IPR043504">
    <property type="entry name" value="Peptidase_S1_PA_chymotrypsin"/>
</dbReference>
<sequence>MPGNSPGFEETWAQTRRSAEQLQHRLNDADERFAGIFADDAGQLTIRLTGSAMQASPALEARLQRELQHGSLRHISARSAGITAQVYEAAADFTFRELAAWREQVTARLLGSSRFPAVISVFIDEAENHIAIGIDAGQFHARSRAEIHDFLTHTLDIPPDAVHLFADEPDVEDVFLNHTTVPDFRTKQIASQEFGLLTEDTDPGNWSGSIQDRQRPLAGGLRIRYGSSSLCTMGFFGTSGDREVMVTNAHCSELPHRTGNTIYWQGARDNDDDEIGIEYDGGDPSMEACVEINDDCWPCKWSDASLVQLNVEVPRLPANIVKTTGVSEDWMTNGSLVINPTDPVFTVVGQELSFIQGMEVHKVGGNSGWSAGLVTRVCYDSRRSSHRFMLQCQNRARYSTDGGGTSGSPVFVRLPESSFPDVSNPVAIAGIHWGSSGRDTPGGYSVFSPMSGILADFPEFEIARVEPPVSAMMWDE</sequence>
<evidence type="ECO:0008006" key="3">
    <source>
        <dbReference type="Google" id="ProtNLM"/>
    </source>
</evidence>